<name>A0A8K1FRL3_PYTOL</name>
<evidence type="ECO:0000259" key="2">
    <source>
        <dbReference type="PROSITE" id="PS50042"/>
    </source>
</evidence>
<accession>A0A8K1FRL3</accession>
<dbReference type="InterPro" id="IPR014710">
    <property type="entry name" value="RmlC-like_jellyroll"/>
</dbReference>
<feature type="compositionally biased region" description="Polar residues" evidence="1">
    <location>
        <begin position="584"/>
        <end position="602"/>
    </location>
</feature>
<feature type="region of interest" description="Disordered" evidence="1">
    <location>
        <begin position="485"/>
        <end position="510"/>
    </location>
</feature>
<dbReference type="OrthoDB" id="2021138at2759"/>
<dbReference type="PANTHER" id="PTHR23011">
    <property type="entry name" value="CYCLIC NUCLEOTIDE-BINDING DOMAIN CONTAINING PROTEIN"/>
    <property type="match status" value="1"/>
</dbReference>
<dbReference type="Proteomes" id="UP000794436">
    <property type="component" value="Unassembled WGS sequence"/>
</dbReference>
<sequence length="602" mass="66857">MLTSVVPSTPSKPPGPALGLVSMKRPSSKRLLDVASSITTPPQFLSRSSSTKRGITRSPTRRSLGAVKREIPPHLVKLLQKTPEQQARVEAVKAILADEPGHRNELSLDIVYDWMLHNCKQYSNNIFGSAPEYIRREICRQMRLIKATTNQLLIRQGDTGDRCYIVIDGLVDVYIKKETRPSVDKSEDQQDEAPSPQRTSSRRGSIIGPAMMDPAALTKEYGDMVANLGPGAMFGEVVLMNPSARRNATILATQYTETCELIFLERADYIRLVRGASMEASHYNQAEILDHMYLFHGWSKHDKMRLVSGMRSLHFATNDYLYRAGSDAKWMFIVSSGEVLERINWSVASSASSNSLPSSVKPGDVPEKKVNIDLLIVGPGDIVGEFPFVKSKWSSTSDIRALSDVHALALDRRVYEHMIVQATPESNRAAVMTYQRLQRLCEEREDWRQQRLACGVAYPSAPISMTWQVMRMSNLRCPRCGQRGHLAGDSGRCSNPSPKRLNGANSGSTLPLVALKRRSVHASRRASGIGSPAKKVVSETATSLLKELFDETYLPSAQEQLAQCRLEHERRRDGQSGTGPVLPSQRSASFPVQQSTHGTRSE</sequence>
<feature type="domain" description="Cyclic nucleotide-binding" evidence="2">
    <location>
        <begin position="126"/>
        <end position="273"/>
    </location>
</feature>
<dbReference type="PANTHER" id="PTHR23011:SF28">
    <property type="entry name" value="CYCLIC NUCLEOTIDE-BINDING DOMAIN CONTAINING PROTEIN"/>
    <property type="match status" value="1"/>
</dbReference>
<dbReference type="PROSITE" id="PS50042">
    <property type="entry name" value="CNMP_BINDING_3"/>
    <property type="match status" value="2"/>
</dbReference>
<dbReference type="CDD" id="cd00038">
    <property type="entry name" value="CAP_ED"/>
    <property type="match status" value="2"/>
</dbReference>
<dbReference type="EMBL" id="SPLM01000004">
    <property type="protein sequence ID" value="TMW67693.1"/>
    <property type="molecule type" value="Genomic_DNA"/>
</dbReference>
<dbReference type="Gene3D" id="2.60.120.10">
    <property type="entry name" value="Jelly Rolls"/>
    <property type="match status" value="2"/>
</dbReference>
<feature type="region of interest" description="Disordered" evidence="1">
    <location>
        <begin position="181"/>
        <end position="208"/>
    </location>
</feature>
<proteinExistence type="predicted"/>
<dbReference type="SUPFAM" id="SSF51206">
    <property type="entry name" value="cAMP-binding domain-like"/>
    <property type="match status" value="2"/>
</dbReference>
<feature type="domain" description="Cyclic nucleotide-binding" evidence="2">
    <location>
        <begin position="294"/>
        <end position="419"/>
    </location>
</feature>
<evidence type="ECO:0000256" key="1">
    <source>
        <dbReference type="SAM" id="MobiDB-lite"/>
    </source>
</evidence>
<feature type="compositionally biased region" description="Polar residues" evidence="1">
    <location>
        <begin position="41"/>
        <end position="53"/>
    </location>
</feature>
<keyword evidence="4" id="KW-1185">Reference proteome</keyword>
<dbReference type="InterPro" id="IPR018490">
    <property type="entry name" value="cNMP-bd_dom_sf"/>
</dbReference>
<feature type="compositionally biased region" description="Polar residues" evidence="1">
    <location>
        <begin position="492"/>
        <end position="509"/>
    </location>
</feature>
<reference evidence="3" key="1">
    <citation type="submission" date="2019-03" db="EMBL/GenBank/DDBJ databases">
        <title>Long read genome sequence of the mycoparasitic Pythium oligandrum ATCC 38472 isolated from sugarbeet rhizosphere.</title>
        <authorList>
            <person name="Gaulin E."/>
        </authorList>
    </citation>
    <scope>NUCLEOTIDE SEQUENCE</scope>
    <source>
        <strain evidence="3">ATCC 38472_TT</strain>
    </source>
</reference>
<dbReference type="AlphaFoldDB" id="A0A8K1FRL3"/>
<feature type="region of interest" description="Disordered" evidence="1">
    <location>
        <begin position="1"/>
        <end position="21"/>
    </location>
</feature>
<protein>
    <recommendedName>
        <fullName evidence="2">Cyclic nucleotide-binding domain-containing protein</fullName>
    </recommendedName>
</protein>
<feature type="region of interest" description="Disordered" evidence="1">
    <location>
        <begin position="564"/>
        <end position="602"/>
    </location>
</feature>
<dbReference type="SMART" id="SM00100">
    <property type="entry name" value="cNMP"/>
    <property type="match status" value="2"/>
</dbReference>
<gene>
    <name evidence="3" type="ORF">Poli38472_011313</name>
</gene>
<dbReference type="InterPro" id="IPR000595">
    <property type="entry name" value="cNMP-bd_dom"/>
</dbReference>
<comment type="caution">
    <text evidence="3">The sequence shown here is derived from an EMBL/GenBank/DDBJ whole genome shotgun (WGS) entry which is preliminary data.</text>
</comment>
<feature type="compositionally biased region" description="Basic and acidic residues" evidence="1">
    <location>
        <begin position="565"/>
        <end position="574"/>
    </location>
</feature>
<evidence type="ECO:0000313" key="4">
    <source>
        <dbReference type="Proteomes" id="UP000794436"/>
    </source>
</evidence>
<feature type="region of interest" description="Disordered" evidence="1">
    <location>
        <begin position="41"/>
        <end position="61"/>
    </location>
</feature>
<evidence type="ECO:0000313" key="3">
    <source>
        <dbReference type="EMBL" id="TMW67693.1"/>
    </source>
</evidence>
<organism evidence="3 4">
    <name type="scientific">Pythium oligandrum</name>
    <name type="common">Mycoparasitic fungus</name>
    <dbReference type="NCBI Taxonomy" id="41045"/>
    <lineage>
        <taxon>Eukaryota</taxon>
        <taxon>Sar</taxon>
        <taxon>Stramenopiles</taxon>
        <taxon>Oomycota</taxon>
        <taxon>Peronosporomycetes</taxon>
        <taxon>Pythiales</taxon>
        <taxon>Pythiaceae</taxon>
        <taxon>Pythium</taxon>
    </lineage>
</organism>